<dbReference type="InterPro" id="IPR002577">
    <property type="entry name" value="HTH_HxlR"/>
</dbReference>
<dbReference type="AlphaFoldDB" id="W5IJI1"/>
<dbReference type="Gene3D" id="1.10.10.10">
    <property type="entry name" value="Winged helix-like DNA-binding domain superfamily/Winged helix DNA-binding domain"/>
    <property type="match status" value="1"/>
</dbReference>
<dbReference type="InterPro" id="IPR011991">
    <property type="entry name" value="ArsR-like_HTH"/>
</dbReference>
<protein>
    <recommendedName>
        <fullName evidence="4">HTH hxlR-type domain-containing protein</fullName>
    </recommendedName>
</protein>
<proteinExistence type="predicted"/>
<dbReference type="PANTHER" id="PTHR33204:SF37">
    <property type="entry name" value="HTH-TYPE TRANSCRIPTIONAL REGULATOR YODB"/>
    <property type="match status" value="1"/>
</dbReference>
<reference evidence="5 6" key="1">
    <citation type="submission" date="2012-01" db="EMBL/GenBank/DDBJ databases">
        <title>The Genome Sequence of Scardovia inopinata F0304.</title>
        <authorList>
            <consortium name="The Broad Institute Genome Sequencing Platform"/>
            <person name="Ward D."/>
            <person name="Earl A."/>
            <person name="Feldgarden M."/>
            <person name="Gevers D."/>
            <person name="Young S."/>
            <person name="Zeng Q."/>
            <person name="Koehrsen M."/>
            <person name="Alvarado L."/>
            <person name="Berlin A.M."/>
            <person name="Borenstein D."/>
            <person name="Chapman S.B."/>
            <person name="Chen Z."/>
            <person name="Engels R."/>
            <person name="Freedman E."/>
            <person name="Gellesch M."/>
            <person name="Goldberg J."/>
            <person name="Griggs A."/>
            <person name="Gujja S."/>
            <person name="Heilman E.R."/>
            <person name="Heiman D.I."/>
            <person name="Hepburn T.A."/>
            <person name="Howarth C."/>
            <person name="Jen D."/>
            <person name="Larson L."/>
            <person name="Mehta T."/>
            <person name="Park D."/>
            <person name="Pearson M."/>
            <person name="Richards J."/>
            <person name="Roberts A."/>
            <person name="Saif S."/>
            <person name="Shea T.D."/>
            <person name="Shenoy N."/>
            <person name="Sisk P."/>
            <person name="Stolte C."/>
            <person name="Sykes S.N."/>
            <person name="Walk T."/>
            <person name="White J."/>
            <person name="Yandava C."/>
            <person name="Izard J."/>
            <person name="Baranova O.V."/>
            <person name="Blanton J.M."/>
            <person name="Tanner A.C."/>
            <person name="Dewhirst F."/>
            <person name="Haas B."/>
            <person name="Nusbaum C."/>
            <person name="Birren B."/>
        </authorList>
    </citation>
    <scope>NUCLEOTIDE SEQUENCE [LARGE SCALE GENOMIC DNA]</scope>
    <source>
        <strain evidence="5 6">F0304</strain>
    </source>
</reference>
<dbReference type="InterPro" id="IPR036390">
    <property type="entry name" value="WH_DNA-bd_sf"/>
</dbReference>
<evidence type="ECO:0000256" key="2">
    <source>
        <dbReference type="ARBA" id="ARBA00023125"/>
    </source>
</evidence>
<sequence>MAVSEPVCQSENLADICPVVLTMSLIGNKWKILIMRDLLDGPLRYGELKKSVGPISSKVLTENLRQMERDGILTRTVYAEVPPRVEYQLSPLGETMRPIIDSMRAWGNNYKKENEVRES</sequence>
<dbReference type="HOGENOM" id="CLU_111585_5_3_11"/>
<keyword evidence="6" id="KW-1185">Reference proteome</keyword>
<dbReference type="PROSITE" id="PS51118">
    <property type="entry name" value="HTH_HXLR"/>
    <property type="match status" value="1"/>
</dbReference>
<organism evidence="5 6">
    <name type="scientific">Scardovia inopinata F0304</name>
    <dbReference type="NCBI Taxonomy" id="641146"/>
    <lineage>
        <taxon>Bacteria</taxon>
        <taxon>Bacillati</taxon>
        <taxon>Actinomycetota</taxon>
        <taxon>Actinomycetes</taxon>
        <taxon>Bifidobacteriales</taxon>
        <taxon>Bifidobacteriaceae</taxon>
        <taxon>Scardovia</taxon>
    </lineage>
</organism>
<comment type="caution">
    <text evidence="5">The sequence shown here is derived from an EMBL/GenBank/DDBJ whole genome shotgun (WGS) entry which is preliminary data.</text>
</comment>
<dbReference type="CDD" id="cd00090">
    <property type="entry name" value="HTH_ARSR"/>
    <property type="match status" value="1"/>
</dbReference>
<dbReference type="eggNOG" id="COG1733">
    <property type="taxonomic scope" value="Bacteria"/>
</dbReference>
<evidence type="ECO:0000313" key="6">
    <source>
        <dbReference type="Proteomes" id="UP000005777"/>
    </source>
</evidence>
<dbReference type="EMBL" id="ADCX01000003">
    <property type="protein sequence ID" value="EFG27027.2"/>
    <property type="molecule type" value="Genomic_DNA"/>
</dbReference>
<dbReference type="GO" id="GO:0003677">
    <property type="term" value="F:DNA binding"/>
    <property type="evidence" value="ECO:0007669"/>
    <property type="project" value="UniProtKB-KW"/>
</dbReference>
<keyword evidence="3" id="KW-0804">Transcription</keyword>
<evidence type="ECO:0000256" key="3">
    <source>
        <dbReference type="ARBA" id="ARBA00023163"/>
    </source>
</evidence>
<name>W5IJI1_SCAIO</name>
<keyword evidence="2" id="KW-0238">DNA-binding</keyword>
<dbReference type="PANTHER" id="PTHR33204">
    <property type="entry name" value="TRANSCRIPTIONAL REGULATOR, MARR FAMILY"/>
    <property type="match status" value="1"/>
</dbReference>
<evidence type="ECO:0000313" key="5">
    <source>
        <dbReference type="EMBL" id="EFG27027.2"/>
    </source>
</evidence>
<dbReference type="InterPro" id="IPR036388">
    <property type="entry name" value="WH-like_DNA-bd_sf"/>
</dbReference>
<evidence type="ECO:0000259" key="4">
    <source>
        <dbReference type="PROSITE" id="PS51118"/>
    </source>
</evidence>
<accession>W5IJI1</accession>
<dbReference type="Proteomes" id="UP000005777">
    <property type="component" value="Unassembled WGS sequence"/>
</dbReference>
<evidence type="ECO:0000256" key="1">
    <source>
        <dbReference type="ARBA" id="ARBA00023015"/>
    </source>
</evidence>
<feature type="domain" description="HTH hxlR-type" evidence="4">
    <location>
        <begin position="17"/>
        <end position="115"/>
    </location>
</feature>
<dbReference type="RefSeq" id="WP_048349259.1">
    <property type="nucleotide sequence ID" value="NZ_GG770225.1"/>
</dbReference>
<gene>
    <name evidence="5" type="ORF">HMPREF9020_00659</name>
</gene>
<keyword evidence="1" id="KW-0805">Transcription regulation</keyword>
<dbReference type="SUPFAM" id="SSF46785">
    <property type="entry name" value="Winged helix' DNA-binding domain"/>
    <property type="match status" value="1"/>
</dbReference>
<dbReference type="Pfam" id="PF01638">
    <property type="entry name" value="HxlR"/>
    <property type="match status" value="1"/>
</dbReference>